<dbReference type="PANTHER" id="PTHR24321">
    <property type="entry name" value="DEHYDROGENASES, SHORT CHAIN"/>
    <property type="match status" value="1"/>
</dbReference>
<dbReference type="PRINTS" id="PR00081">
    <property type="entry name" value="GDHRDH"/>
</dbReference>
<dbReference type="AlphaFoldDB" id="A0A2T2WF48"/>
<name>A0A2T2WF48_9FIRM</name>
<dbReference type="FunFam" id="3.40.50.720:FF:000084">
    <property type="entry name" value="Short-chain dehydrogenase reductase"/>
    <property type="match status" value="1"/>
</dbReference>
<evidence type="ECO:0000256" key="1">
    <source>
        <dbReference type="ARBA" id="ARBA00006484"/>
    </source>
</evidence>
<evidence type="ECO:0000313" key="4">
    <source>
        <dbReference type="Proteomes" id="UP000241848"/>
    </source>
</evidence>
<dbReference type="PRINTS" id="PR00080">
    <property type="entry name" value="SDRFAMILY"/>
</dbReference>
<dbReference type="Proteomes" id="UP000241848">
    <property type="component" value="Unassembled WGS sequence"/>
</dbReference>
<dbReference type="Gene3D" id="3.40.50.720">
    <property type="entry name" value="NAD(P)-binding Rossmann-like Domain"/>
    <property type="match status" value="1"/>
</dbReference>
<keyword evidence="2" id="KW-0560">Oxidoreductase</keyword>
<gene>
    <name evidence="3" type="ORF">C7B45_12975</name>
</gene>
<evidence type="ECO:0000313" key="3">
    <source>
        <dbReference type="EMBL" id="PSR20871.1"/>
    </source>
</evidence>
<dbReference type="SUPFAM" id="SSF51735">
    <property type="entry name" value="NAD(P)-binding Rossmann-fold domains"/>
    <property type="match status" value="1"/>
</dbReference>
<dbReference type="Pfam" id="PF13561">
    <property type="entry name" value="adh_short_C2"/>
    <property type="match status" value="1"/>
</dbReference>
<dbReference type="NCBIfam" id="NF005559">
    <property type="entry name" value="PRK07231.1"/>
    <property type="match status" value="1"/>
</dbReference>
<dbReference type="PANTHER" id="PTHR24321:SF8">
    <property type="entry name" value="ESTRADIOL 17-BETA-DEHYDROGENASE 8-RELATED"/>
    <property type="match status" value="1"/>
</dbReference>
<comment type="caution">
    <text evidence="3">The sequence shown here is derived from an EMBL/GenBank/DDBJ whole genome shotgun (WGS) entry which is preliminary data.</text>
</comment>
<dbReference type="InterPro" id="IPR036291">
    <property type="entry name" value="NAD(P)-bd_dom_sf"/>
</dbReference>
<organism evidence="3 4">
    <name type="scientific">Sulfobacillus acidophilus</name>
    <dbReference type="NCBI Taxonomy" id="53633"/>
    <lineage>
        <taxon>Bacteria</taxon>
        <taxon>Bacillati</taxon>
        <taxon>Bacillota</taxon>
        <taxon>Clostridia</taxon>
        <taxon>Eubacteriales</taxon>
        <taxon>Clostridiales Family XVII. Incertae Sedis</taxon>
        <taxon>Sulfobacillus</taxon>
    </lineage>
</organism>
<accession>A0A2T2WF48</accession>
<reference evidence="3 4" key="1">
    <citation type="journal article" date="2014" name="BMC Genomics">
        <title>Comparison of environmental and isolate Sulfobacillus genomes reveals diverse carbon, sulfur, nitrogen, and hydrogen metabolisms.</title>
        <authorList>
            <person name="Justice N.B."/>
            <person name="Norman A."/>
            <person name="Brown C.T."/>
            <person name="Singh A."/>
            <person name="Thomas B.C."/>
            <person name="Banfield J.F."/>
        </authorList>
    </citation>
    <scope>NUCLEOTIDE SEQUENCE [LARGE SCALE GENOMIC DNA]</scope>
    <source>
        <strain evidence="3">AMDSBA3</strain>
    </source>
</reference>
<dbReference type="GO" id="GO:0016491">
    <property type="term" value="F:oxidoreductase activity"/>
    <property type="evidence" value="ECO:0007669"/>
    <property type="project" value="UniProtKB-KW"/>
</dbReference>
<dbReference type="GO" id="GO:0008206">
    <property type="term" value="P:bile acid metabolic process"/>
    <property type="evidence" value="ECO:0007669"/>
    <property type="project" value="UniProtKB-ARBA"/>
</dbReference>
<proteinExistence type="inferred from homology"/>
<protein>
    <submittedName>
        <fullName evidence="3">Short-chain dehydrogenase</fullName>
    </submittedName>
</protein>
<dbReference type="PROSITE" id="PS00061">
    <property type="entry name" value="ADH_SHORT"/>
    <property type="match status" value="1"/>
</dbReference>
<evidence type="ECO:0000256" key="2">
    <source>
        <dbReference type="ARBA" id="ARBA00023002"/>
    </source>
</evidence>
<sequence>MVWRRSQMPEFDGQVVVVTGAGSGIGQETARLFGQEGAVVVAVDITHEKVQQTVGLVIDAGGHAWAVACDIADPAQVKRLMDHVVGEYGRLDVLINNAGIIMPGFIEDIEDDEWRRVVDVNLSGVFYCTKYALPELKRRRGAIVNLASMNGLVGQMKNPAYSATKGGVIAMTRSLAIDVAPFGVRVNAVCPAGVLTPLLQEWFQQQPHPDVMREYTDLSHMLGRTATPREIANLILFLASPRSSFITGQAIPIEGGATLGYGVGPKPEWAVGGFERTQGEKDNG</sequence>
<dbReference type="InterPro" id="IPR020904">
    <property type="entry name" value="Sc_DH/Rdtase_CS"/>
</dbReference>
<dbReference type="CDD" id="cd05233">
    <property type="entry name" value="SDR_c"/>
    <property type="match status" value="1"/>
</dbReference>
<comment type="similarity">
    <text evidence="1">Belongs to the short-chain dehydrogenases/reductases (SDR) family.</text>
</comment>
<dbReference type="InterPro" id="IPR002347">
    <property type="entry name" value="SDR_fam"/>
</dbReference>
<dbReference type="EMBL" id="PXYV01000048">
    <property type="protein sequence ID" value="PSR20871.1"/>
    <property type="molecule type" value="Genomic_DNA"/>
</dbReference>